<dbReference type="Pfam" id="PF02469">
    <property type="entry name" value="Fasciclin"/>
    <property type="match status" value="2"/>
</dbReference>
<dbReference type="Gene3D" id="2.30.180.10">
    <property type="entry name" value="FAS1 domain"/>
    <property type="match status" value="2"/>
</dbReference>
<dbReference type="EMBL" id="FSRC01000001">
    <property type="protein sequence ID" value="SIN73550.1"/>
    <property type="molecule type" value="Genomic_DNA"/>
</dbReference>
<dbReference type="AlphaFoldDB" id="A0A1N6DS32"/>
<dbReference type="InterPro" id="IPR000782">
    <property type="entry name" value="FAS1_domain"/>
</dbReference>
<accession>A0A1N6DS32</accession>
<organism evidence="3 4">
    <name type="scientific">Algoriphagus halophilus</name>
    <dbReference type="NCBI Taxonomy" id="226505"/>
    <lineage>
        <taxon>Bacteria</taxon>
        <taxon>Pseudomonadati</taxon>
        <taxon>Bacteroidota</taxon>
        <taxon>Cytophagia</taxon>
        <taxon>Cytophagales</taxon>
        <taxon>Cyclobacteriaceae</taxon>
        <taxon>Algoriphagus</taxon>
    </lineage>
</organism>
<dbReference type="InterPro" id="IPR050904">
    <property type="entry name" value="Adhesion/Biosynth-related"/>
</dbReference>
<feature type="domain" description="FAS1" evidence="2">
    <location>
        <begin position="37"/>
        <end position="170"/>
    </location>
</feature>
<feature type="chain" id="PRO_5012545831" evidence="1">
    <location>
        <begin position="27"/>
        <end position="319"/>
    </location>
</feature>
<feature type="signal peptide" evidence="1">
    <location>
        <begin position="1"/>
        <end position="26"/>
    </location>
</feature>
<dbReference type="GO" id="GO:0005615">
    <property type="term" value="C:extracellular space"/>
    <property type="evidence" value="ECO:0007669"/>
    <property type="project" value="TreeGrafter"/>
</dbReference>
<dbReference type="PROSITE" id="PS51257">
    <property type="entry name" value="PROKAR_LIPOPROTEIN"/>
    <property type="match status" value="1"/>
</dbReference>
<gene>
    <name evidence="3" type="ORF">SAMN05444394_1320</name>
</gene>
<proteinExistence type="predicted"/>
<dbReference type="PROSITE" id="PS50213">
    <property type="entry name" value="FAS1"/>
    <property type="match status" value="2"/>
</dbReference>
<evidence type="ECO:0000256" key="1">
    <source>
        <dbReference type="SAM" id="SignalP"/>
    </source>
</evidence>
<keyword evidence="1" id="KW-0732">Signal</keyword>
<evidence type="ECO:0000259" key="2">
    <source>
        <dbReference type="PROSITE" id="PS50213"/>
    </source>
</evidence>
<keyword evidence="4" id="KW-1185">Reference proteome</keyword>
<dbReference type="RefSeq" id="WP_074223986.1">
    <property type="nucleotide sequence ID" value="NZ_FSRC01000001.1"/>
</dbReference>
<dbReference type="PANTHER" id="PTHR10900:SF77">
    <property type="entry name" value="FI19380P1"/>
    <property type="match status" value="1"/>
</dbReference>
<dbReference type="SMART" id="SM00554">
    <property type="entry name" value="FAS1"/>
    <property type="match status" value="2"/>
</dbReference>
<evidence type="ECO:0000313" key="3">
    <source>
        <dbReference type="EMBL" id="SIN73550.1"/>
    </source>
</evidence>
<dbReference type="InterPro" id="IPR036378">
    <property type="entry name" value="FAS1_dom_sf"/>
</dbReference>
<dbReference type="FunFam" id="2.30.180.10:FF:000032">
    <property type="entry name" value="Fasciclin domain-containing protein, putative"/>
    <property type="match status" value="2"/>
</dbReference>
<feature type="domain" description="FAS1" evidence="2">
    <location>
        <begin position="179"/>
        <end position="314"/>
    </location>
</feature>
<protein>
    <submittedName>
        <fullName evidence="3">Uncaracterized surface protein containing fasciclin (FAS1) repeats</fullName>
    </submittedName>
</protein>
<name>A0A1N6DS32_9BACT</name>
<reference evidence="4" key="1">
    <citation type="submission" date="2016-11" db="EMBL/GenBank/DDBJ databases">
        <authorList>
            <person name="Varghese N."/>
            <person name="Submissions S."/>
        </authorList>
    </citation>
    <scope>NUCLEOTIDE SEQUENCE [LARGE SCALE GENOMIC DNA]</scope>
    <source>
        <strain evidence="4">DSM 15292</strain>
    </source>
</reference>
<dbReference type="STRING" id="226505.SAMN05444394_1320"/>
<dbReference type="PANTHER" id="PTHR10900">
    <property type="entry name" value="PERIOSTIN-RELATED"/>
    <property type="match status" value="1"/>
</dbReference>
<sequence length="319" mass="34173">MMLSKIFPRTLLALALVIGTTLTLTSCDDNEPMPLTPENLVEIAAASPNFEILVSAIQEAELEDDLSVGGPFTVFAPIDEGFEAFLTANNLTASELLANPDLENILTYHVISGEINSFDVEPGSLTTLNESQFYVSEDPSGDLWINGRAKIISTDIGATNGIIHALDQVIIPPSESIAEIAVANSTATEPEFTQLLAALNRAGLVENFSGDAMDNLTVFAPTDAAFEDLYQTLGVNGIDDIPLDLLTDVLQYHVVPSRAFSQDLRQDASLPTLLEGEMLTVDLANFQINDSALIPSALNIHAVNGVIHGIDQVLLPPME</sequence>
<dbReference type="Proteomes" id="UP000185221">
    <property type="component" value="Unassembled WGS sequence"/>
</dbReference>
<dbReference type="SUPFAM" id="SSF82153">
    <property type="entry name" value="FAS1 domain"/>
    <property type="match status" value="2"/>
</dbReference>
<evidence type="ECO:0000313" key="4">
    <source>
        <dbReference type="Proteomes" id="UP000185221"/>
    </source>
</evidence>